<gene>
    <name evidence="1" type="ORF">ACFSR3_00865</name>
</gene>
<name>A0ABW5NNC1_9FLAO</name>
<evidence type="ECO:0000313" key="1">
    <source>
        <dbReference type="EMBL" id="MFD2600591.1"/>
    </source>
</evidence>
<dbReference type="EMBL" id="JBHUMD010000002">
    <property type="protein sequence ID" value="MFD2600591.1"/>
    <property type="molecule type" value="Genomic_DNA"/>
</dbReference>
<reference evidence="2" key="1">
    <citation type="journal article" date="2019" name="Int. J. Syst. Evol. Microbiol.">
        <title>The Global Catalogue of Microorganisms (GCM) 10K type strain sequencing project: providing services to taxonomists for standard genome sequencing and annotation.</title>
        <authorList>
            <consortium name="The Broad Institute Genomics Platform"/>
            <consortium name="The Broad Institute Genome Sequencing Center for Infectious Disease"/>
            <person name="Wu L."/>
            <person name="Ma J."/>
        </authorList>
    </citation>
    <scope>NUCLEOTIDE SEQUENCE [LARGE SCALE GENOMIC DNA]</scope>
    <source>
        <strain evidence="2">KCTC 42107</strain>
    </source>
</reference>
<dbReference type="RefSeq" id="WP_114759210.1">
    <property type="nucleotide sequence ID" value="NZ_JBHUMD010000002.1"/>
</dbReference>
<evidence type="ECO:0000313" key="2">
    <source>
        <dbReference type="Proteomes" id="UP001597480"/>
    </source>
</evidence>
<comment type="caution">
    <text evidence="1">The sequence shown here is derived from an EMBL/GenBank/DDBJ whole genome shotgun (WGS) entry which is preliminary data.</text>
</comment>
<protein>
    <submittedName>
        <fullName evidence="1">Uncharacterized protein</fullName>
    </submittedName>
</protein>
<keyword evidence="2" id="KW-1185">Reference proteome</keyword>
<accession>A0ABW5NNC1</accession>
<proteinExistence type="predicted"/>
<organism evidence="1 2">
    <name type="scientific">Flavobacterium suzhouense</name>
    <dbReference type="NCBI Taxonomy" id="1529638"/>
    <lineage>
        <taxon>Bacteria</taxon>
        <taxon>Pseudomonadati</taxon>
        <taxon>Bacteroidota</taxon>
        <taxon>Flavobacteriia</taxon>
        <taxon>Flavobacteriales</taxon>
        <taxon>Flavobacteriaceae</taxon>
        <taxon>Flavobacterium</taxon>
    </lineage>
</organism>
<sequence length="109" mass="13094">MGLFDKQFQKLKKEFSKKNTRYYREGVKELEELYEELKGAYEALDMIALEFSAFKDLVASSLTEEDNSKMEYFNQHFKKLDKVSRDAVRDVRDLLRNQKKRLREAINEE</sequence>
<dbReference type="Proteomes" id="UP001597480">
    <property type="component" value="Unassembled WGS sequence"/>
</dbReference>